<gene>
    <name evidence="3" type="primary">LOC34622935</name>
</gene>
<dbReference type="RefSeq" id="XP_026194028.1">
    <property type="nucleotide sequence ID" value="XM_026338243.1"/>
</dbReference>
<evidence type="ECO:0000256" key="1">
    <source>
        <dbReference type="SAM" id="Coils"/>
    </source>
</evidence>
<feature type="coiled-coil region" evidence="1">
    <location>
        <begin position="38"/>
        <end position="65"/>
    </location>
</feature>
<dbReference type="OrthoDB" id="10262929at2759"/>
<dbReference type="Proteomes" id="UP000515125">
    <property type="component" value="Unplaced"/>
</dbReference>
<dbReference type="GeneID" id="34622935"/>
<dbReference type="AlphaFoldDB" id="A0A6P6S1M2"/>
<accession>A0A6P6S1M2</accession>
<reference evidence="3" key="1">
    <citation type="submission" date="2025-08" db="UniProtKB">
        <authorList>
            <consortium name="RefSeq"/>
        </authorList>
    </citation>
    <scope>IDENTIFICATION</scope>
</reference>
<proteinExistence type="predicted"/>
<keyword evidence="2" id="KW-1185">Reference proteome</keyword>
<evidence type="ECO:0000313" key="2">
    <source>
        <dbReference type="Proteomes" id="UP000515125"/>
    </source>
</evidence>
<organism evidence="2 3">
    <name type="scientific">Cyclospora cayetanensis</name>
    <dbReference type="NCBI Taxonomy" id="88456"/>
    <lineage>
        <taxon>Eukaryota</taxon>
        <taxon>Sar</taxon>
        <taxon>Alveolata</taxon>
        <taxon>Apicomplexa</taxon>
        <taxon>Conoidasida</taxon>
        <taxon>Coccidia</taxon>
        <taxon>Eucoccidiorida</taxon>
        <taxon>Eimeriorina</taxon>
        <taxon>Eimeriidae</taxon>
        <taxon>Cyclospora</taxon>
    </lineage>
</organism>
<sequence length="267" mass="29777">MQCHQALQQRAVLRSQHSRLLQKIAACNVEVEESMMTSERLNSCLSELEEAMRRQKDAYEKAVESRNVTGVQLIDRGHISILVACVLLSAEPDMEELLAKEKELQQRLNAQKVKLLDLQPRIEELDEANKTHAASPIYVLYVDLCIAVSICISFRAAQARSKTNTIHRHLDARMPTCIHINTSTGAHSTNEQTHLDGDDLYSKTESGREVAFELIETLGTLQQRLGEISKKERCLRAETIMYKVTKACAVLLLDNAAPANPDAGGAD</sequence>
<keyword evidence="1" id="KW-0175">Coiled coil</keyword>
<protein>
    <submittedName>
        <fullName evidence="3">Uncharacterized protein LOC34622935</fullName>
    </submittedName>
</protein>
<evidence type="ECO:0000313" key="3">
    <source>
        <dbReference type="RefSeq" id="XP_026194028.1"/>
    </source>
</evidence>
<name>A0A6P6S1M2_9EIME</name>